<dbReference type="Pfam" id="PF00307">
    <property type="entry name" value="CH"/>
    <property type="match status" value="1"/>
</dbReference>
<accession>A0A1E4S0X8</accession>
<feature type="domain" description="Calponin-homology (CH)" evidence="2">
    <location>
        <begin position="26"/>
        <end position="133"/>
    </location>
</feature>
<dbReference type="GO" id="GO:0015629">
    <property type="term" value="C:actin cytoskeleton"/>
    <property type="evidence" value="ECO:0007669"/>
    <property type="project" value="TreeGrafter"/>
</dbReference>
<dbReference type="PROSITE" id="PS50021">
    <property type="entry name" value="CH"/>
    <property type="match status" value="1"/>
</dbReference>
<keyword evidence="4" id="KW-1185">Reference proteome</keyword>
<dbReference type="Gene3D" id="1.10.418.10">
    <property type="entry name" value="Calponin-like domain"/>
    <property type="match status" value="1"/>
</dbReference>
<dbReference type="SUPFAM" id="SSF47576">
    <property type="entry name" value="Calponin-homology domain, CH-domain"/>
    <property type="match status" value="1"/>
</dbReference>
<dbReference type="EMBL" id="KV453932">
    <property type="protein sequence ID" value="ODV73146.1"/>
    <property type="molecule type" value="Genomic_DNA"/>
</dbReference>
<dbReference type="PRINTS" id="PR00888">
    <property type="entry name" value="SM22CALPONIN"/>
</dbReference>
<protein>
    <recommendedName>
        <fullName evidence="2">Calponin-homology (CH) domain-containing protein</fullName>
    </recommendedName>
</protein>
<dbReference type="OMA" id="WIKTITG"/>
<proteinExistence type="predicted"/>
<dbReference type="InterPro" id="IPR003096">
    <property type="entry name" value="SM22_calponin"/>
</dbReference>
<dbReference type="GO" id="GO:0007015">
    <property type="term" value="P:actin filament organization"/>
    <property type="evidence" value="ECO:0007669"/>
    <property type="project" value="TreeGrafter"/>
</dbReference>
<feature type="region of interest" description="Disordered" evidence="1">
    <location>
        <begin position="142"/>
        <end position="164"/>
    </location>
</feature>
<evidence type="ECO:0000256" key="1">
    <source>
        <dbReference type="SAM" id="MobiDB-lite"/>
    </source>
</evidence>
<evidence type="ECO:0000259" key="2">
    <source>
        <dbReference type="PROSITE" id="PS50021"/>
    </source>
</evidence>
<dbReference type="GeneID" id="30991285"/>
<dbReference type="InterPro" id="IPR001715">
    <property type="entry name" value="CH_dom"/>
</dbReference>
<dbReference type="STRING" id="983966.A0A1E4S0X8"/>
<gene>
    <name evidence="3" type="ORF">CYBJADRAFT_177818</name>
</gene>
<dbReference type="Proteomes" id="UP000094389">
    <property type="component" value="Unassembled WGS sequence"/>
</dbReference>
<dbReference type="InterPro" id="IPR050606">
    <property type="entry name" value="Calponin-like"/>
</dbReference>
<reference evidence="3 4" key="1">
    <citation type="journal article" date="2016" name="Proc. Natl. Acad. Sci. U.S.A.">
        <title>Comparative genomics of biotechnologically important yeasts.</title>
        <authorList>
            <person name="Riley R."/>
            <person name="Haridas S."/>
            <person name="Wolfe K.H."/>
            <person name="Lopes M.R."/>
            <person name="Hittinger C.T."/>
            <person name="Goeker M."/>
            <person name="Salamov A.A."/>
            <person name="Wisecaver J.H."/>
            <person name="Long T.M."/>
            <person name="Calvey C.H."/>
            <person name="Aerts A.L."/>
            <person name="Barry K.W."/>
            <person name="Choi C."/>
            <person name="Clum A."/>
            <person name="Coughlan A.Y."/>
            <person name="Deshpande S."/>
            <person name="Douglass A.P."/>
            <person name="Hanson S.J."/>
            <person name="Klenk H.-P."/>
            <person name="LaButti K.M."/>
            <person name="Lapidus A."/>
            <person name="Lindquist E.A."/>
            <person name="Lipzen A.M."/>
            <person name="Meier-Kolthoff J.P."/>
            <person name="Ohm R.A."/>
            <person name="Otillar R.P."/>
            <person name="Pangilinan J.L."/>
            <person name="Peng Y."/>
            <person name="Rokas A."/>
            <person name="Rosa C.A."/>
            <person name="Scheuner C."/>
            <person name="Sibirny A.A."/>
            <person name="Slot J.C."/>
            <person name="Stielow J.B."/>
            <person name="Sun H."/>
            <person name="Kurtzman C.P."/>
            <person name="Blackwell M."/>
            <person name="Grigoriev I.V."/>
            <person name="Jeffries T.W."/>
        </authorList>
    </citation>
    <scope>NUCLEOTIDE SEQUENCE [LARGE SCALE GENOMIC DNA]</scope>
    <source>
        <strain evidence="4">ATCC 18201 / CBS 1600 / BCRC 20928 / JCM 3617 / NBRC 0987 / NRRL Y-1542</strain>
    </source>
</reference>
<evidence type="ECO:0000313" key="3">
    <source>
        <dbReference type="EMBL" id="ODV73146.1"/>
    </source>
</evidence>
<dbReference type="PANTHER" id="PTHR47385:SF14">
    <property type="entry name" value="TRANSGELIN"/>
    <property type="match status" value="1"/>
</dbReference>
<dbReference type="RefSeq" id="XP_020070185.1">
    <property type="nucleotide sequence ID" value="XM_020216889.1"/>
</dbReference>
<name>A0A1E4S0X8_CYBJN</name>
<dbReference type="GO" id="GO:0051015">
    <property type="term" value="F:actin filament binding"/>
    <property type="evidence" value="ECO:0007669"/>
    <property type="project" value="TreeGrafter"/>
</dbReference>
<organism evidence="3 4">
    <name type="scientific">Cyberlindnera jadinii (strain ATCC 18201 / CBS 1600 / BCRC 20928 / JCM 3617 / NBRC 0987 / NRRL Y-1542)</name>
    <name type="common">Torula yeast</name>
    <name type="synonym">Candida utilis</name>
    <dbReference type="NCBI Taxonomy" id="983966"/>
    <lineage>
        <taxon>Eukaryota</taxon>
        <taxon>Fungi</taxon>
        <taxon>Dikarya</taxon>
        <taxon>Ascomycota</taxon>
        <taxon>Saccharomycotina</taxon>
        <taxon>Saccharomycetes</taxon>
        <taxon>Phaffomycetales</taxon>
        <taxon>Phaffomycetaceae</taxon>
        <taxon>Cyberlindnera</taxon>
    </lineage>
</organism>
<dbReference type="InterPro" id="IPR036872">
    <property type="entry name" value="CH_dom_sf"/>
</dbReference>
<sequence>MAHLRKADVSSLDADLRDLRRSKYNSKLADEARGWIFNIIGESEPQQDLIQVLKTGVVLGKYAYTLANALGGAVKFKDSKMPFVQMENIANFLTFVKSYGIPEDETFQTVDLYEEGDIASVLQTIVSLSRYVHEKSPSIPVIGPKLSTRQPPPKVPKKPSHLSKGPAWSSLEYGYMKGASQTSEGVVFGKHRNITQ</sequence>
<dbReference type="PANTHER" id="PTHR47385">
    <property type="entry name" value="CALPONIN"/>
    <property type="match status" value="1"/>
</dbReference>
<dbReference type="AlphaFoldDB" id="A0A1E4S0X8"/>
<dbReference type="OrthoDB" id="21595at2759"/>
<evidence type="ECO:0000313" key="4">
    <source>
        <dbReference type="Proteomes" id="UP000094389"/>
    </source>
</evidence>
<dbReference type="SMART" id="SM00033">
    <property type="entry name" value="CH"/>
    <property type="match status" value="1"/>
</dbReference>